<dbReference type="GO" id="GO:0016740">
    <property type="term" value="F:transferase activity"/>
    <property type="evidence" value="ECO:0007669"/>
    <property type="project" value="UniProtKB-KW"/>
</dbReference>
<protein>
    <submittedName>
        <fullName evidence="3">Sulfurtransferase TusA</fullName>
    </submittedName>
</protein>
<feature type="domain" description="UPF0033" evidence="2">
    <location>
        <begin position="6"/>
        <end position="30"/>
    </location>
</feature>
<evidence type="ECO:0000313" key="3">
    <source>
        <dbReference type="EMBL" id="CDX00277.1"/>
    </source>
</evidence>
<dbReference type="PROSITE" id="PS01148">
    <property type="entry name" value="UPF0033"/>
    <property type="match status" value="1"/>
</dbReference>
<evidence type="ECO:0000256" key="1">
    <source>
        <dbReference type="ARBA" id="ARBA00008984"/>
    </source>
</evidence>
<dbReference type="RefSeq" id="WP_144677466.1">
    <property type="nucleotide sequence ID" value="NZ_LK996017.1"/>
</dbReference>
<sequence>MTTYTLDIWGEMCPIPIIKTQRKLKEMACGDRLVLETDHSCTSRAIVLWAREHGHEIEESEVSNGIWRLEITKGHN</sequence>
<reference evidence="3" key="1">
    <citation type="submission" date="2014-07" db="EMBL/GenBank/DDBJ databases">
        <authorList>
            <person name="Hornung V.Bastian."/>
        </authorList>
    </citation>
    <scope>NUCLEOTIDE SEQUENCE</scope>
    <source>
        <strain evidence="3">PCE-S</strain>
    </source>
</reference>
<dbReference type="Gene3D" id="3.30.110.40">
    <property type="entry name" value="TusA-like domain"/>
    <property type="match status" value="1"/>
</dbReference>
<dbReference type="PATRIC" id="fig|49338.4.peg.417"/>
<evidence type="ECO:0000259" key="2">
    <source>
        <dbReference type="PROSITE" id="PS01148"/>
    </source>
</evidence>
<dbReference type="InterPro" id="IPR001455">
    <property type="entry name" value="TusA-like"/>
</dbReference>
<comment type="similarity">
    <text evidence="1">Belongs to the sulfur carrier protein TusA family.</text>
</comment>
<dbReference type="AlphaFoldDB" id="A0A098AVY5"/>
<dbReference type="InterPro" id="IPR036868">
    <property type="entry name" value="TusA-like_sf"/>
</dbReference>
<dbReference type="PANTHER" id="PTHR33279">
    <property type="entry name" value="SULFUR CARRIER PROTEIN YEDF-RELATED"/>
    <property type="match status" value="1"/>
</dbReference>
<dbReference type="PANTHER" id="PTHR33279:SF6">
    <property type="entry name" value="SULFUR CARRIER PROTEIN YEDF-RELATED"/>
    <property type="match status" value="1"/>
</dbReference>
<dbReference type="Pfam" id="PF01206">
    <property type="entry name" value="TusA"/>
    <property type="match status" value="1"/>
</dbReference>
<accession>A0A098AVY5</accession>
<dbReference type="CDD" id="cd00291">
    <property type="entry name" value="SirA_YedF_YeeD"/>
    <property type="match status" value="1"/>
</dbReference>
<organism evidence="3">
    <name type="scientific">Desulfitobacterium hafniense</name>
    <name type="common">Desulfitobacterium frappieri</name>
    <dbReference type="NCBI Taxonomy" id="49338"/>
    <lineage>
        <taxon>Bacteria</taxon>
        <taxon>Bacillati</taxon>
        <taxon>Bacillota</taxon>
        <taxon>Clostridia</taxon>
        <taxon>Eubacteriales</taxon>
        <taxon>Desulfitobacteriaceae</taxon>
        <taxon>Desulfitobacterium</taxon>
    </lineage>
</organism>
<proteinExistence type="inferred from homology"/>
<gene>
    <name evidence="3" type="ORF">DPCES_0390</name>
</gene>
<dbReference type="EMBL" id="LK996017">
    <property type="protein sequence ID" value="CDX00277.1"/>
    <property type="molecule type" value="Genomic_DNA"/>
</dbReference>
<name>A0A098AVY5_DESHA</name>
<dbReference type="SUPFAM" id="SSF64307">
    <property type="entry name" value="SirA-like"/>
    <property type="match status" value="1"/>
</dbReference>
<keyword evidence="3" id="KW-0808">Transferase</keyword>